<dbReference type="EMBL" id="BKCJ010008302">
    <property type="protein sequence ID" value="GEU81533.1"/>
    <property type="molecule type" value="Genomic_DNA"/>
</dbReference>
<protein>
    <submittedName>
        <fullName evidence="2">Uncharacterized protein</fullName>
    </submittedName>
</protein>
<name>A0A6L2N5V3_TANCI</name>
<dbReference type="AlphaFoldDB" id="A0A6L2N5V3"/>
<comment type="caution">
    <text evidence="2">The sequence shown here is derived from an EMBL/GenBank/DDBJ whole genome shotgun (WGS) entry which is preliminary data.</text>
</comment>
<feature type="region of interest" description="Disordered" evidence="1">
    <location>
        <begin position="278"/>
        <end position="361"/>
    </location>
</feature>
<reference evidence="2" key="1">
    <citation type="journal article" date="2019" name="Sci. Rep.">
        <title>Draft genome of Tanacetum cinerariifolium, the natural source of mosquito coil.</title>
        <authorList>
            <person name="Yamashiro T."/>
            <person name="Shiraishi A."/>
            <person name="Satake H."/>
            <person name="Nakayama K."/>
        </authorList>
    </citation>
    <scope>NUCLEOTIDE SEQUENCE</scope>
</reference>
<evidence type="ECO:0000313" key="2">
    <source>
        <dbReference type="EMBL" id="GEU81533.1"/>
    </source>
</evidence>
<organism evidence="2">
    <name type="scientific">Tanacetum cinerariifolium</name>
    <name type="common">Dalmatian daisy</name>
    <name type="synonym">Chrysanthemum cinerariifolium</name>
    <dbReference type="NCBI Taxonomy" id="118510"/>
    <lineage>
        <taxon>Eukaryota</taxon>
        <taxon>Viridiplantae</taxon>
        <taxon>Streptophyta</taxon>
        <taxon>Embryophyta</taxon>
        <taxon>Tracheophyta</taxon>
        <taxon>Spermatophyta</taxon>
        <taxon>Magnoliopsida</taxon>
        <taxon>eudicotyledons</taxon>
        <taxon>Gunneridae</taxon>
        <taxon>Pentapetalae</taxon>
        <taxon>asterids</taxon>
        <taxon>campanulids</taxon>
        <taxon>Asterales</taxon>
        <taxon>Asteraceae</taxon>
        <taxon>Asteroideae</taxon>
        <taxon>Anthemideae</taxon>
        <taxon>Anthemidinae</taxon>
        <taxon>Tanacetum</taxon>
    </lineage>
</organism>
<accession>A0A6L2N5V3</accession>
<feature type="compositionally biased region" description="Basic and acidic residues" evidence="1">
    <location>
        <begin position="327"/>
        <end position="361"/>
    </location>
</feature>
<feature type="compositionally biased region" description="Basic and acidic residues" evidence="1">
    <location>
        <begin position="489"/>
        <end position="499"/>
    </location>
</feature>
<sequence>MAEQQQDRPDEELVLINEQVKIGINNYRIALEKSQPDTIYRLCLEILQQYSFFSAFTVTADVPEIYMQKFWHTVTNNLEAKTYFFTLDDQRILDLTDPDLHCYKFFRFQEERALTLSQIYKAHHQTYLSQHNNLSKRPQSFHHVIKLDIVLGNLNFTNKGAKDPIYKMSIPMEMMSDEIKDFANYLDYLAKSKGEKPIKGRGKGLLTKKGIEVAMKKIETIHVPKKKYTEIVIEETGHLEEVVETIDSEEPEDEDEILLIRRRQTGVVISRRKERKASKDGFILQQRPKSPGEGSGMAPQVLGGPNGSSSSSSSEFKDNEGFLPIDNEARQEISNDENKQADFEKAEKEDTGKEKPVDDQVRNVRAKNSLTSRRYYQQLLQPKKAAKKSMPKYSTKPFDDDSLKGYDLKHKPMSIVSKSKSFNTHPTHQTLYDALMDSLLIDEDDMDNQFVDPPSLKKRCHDDQYPSTDANKDIKKRRKDFDASSSNKSIDKEASSKEANDEELALDDAMDIKGVTHDDAAPKKDRSKWFKQDPVTFDDLVGSVVDFTKFEKSYLNSDKIIKVDLEGPAFNLLKGNYKNYIELKYNMEQCYLALTDQIDWVNPEGDKCPYNLSKPLPLHGPLGYTTILVDFFFNKDLEYQKTGNKEKKYEIVLRRDDQEYVFKEADFPKLYLNEIEDMYLLYAQNKLHHLKGDEQTDLFSDGTLKPVRDILNLRLPNFELGYNNRDMPKRAWTEKDQKRTTYMLEKIDQTLLKRRIIRSLECFVGGRRNETNYRLLTRTRFG</sequence>
<feature type="region of interest" description="Disordered" evidence="1">
    <location>
        <begin position="446"/>
        <end position="503"/>
    </location>
</feature>
<proteinExistence type="predicted"/>
<evidence type="ECO:0000256" key="1">
    <source>
        <dbReference type="SAM" id="MobiDB-lite"/>
    </source>
</evidence>
<gene>
    <name evidence="2" type="ORF">Tci_053511</name>
</gene>